<gene>
    <name evidence="2" type="ORF">J5Y09_22295</name>
</gene>
<feature type="compositionally biased region" description="Pro residues" evidence="1">
    <location>
        <begin position="66"/>
        <end position="109"/>
    </location>
</feature>
<feature type="region of interest" description="Disordered" evidence="1">
    <location>
        <begin position="47"/>
        <end position="109"/>
    </location>
</feature>
<comment type="caution">
    <text evidence="2">The sequence shown here is derived from an EMBL/GenBank/DDBJ whole genome shotgun (WGS) entry which is preliminary data.</text>
</comment>
<feature type="non-terminal residue" evidence="2">
    <location>
        <position position="109"/>
    </location>
</feature>
<evidence type="ECO:0000313" key="2">
    <source>
        <dbReference type="EMBL" id="MBP0466676.1"/>
    </source>
</evidence>
<protein>
    <recommendedName>
        <fullName evidence="4">Energy transducer TonB</fullName>
    </recommendedName>
</protein>
<reference evidence="2 3" key="1">
    <citation type="submission" date="2021-03" db="EMBL/GenBank/DDBJ databases">
        <authorList>
            <person name="So Y."/>
        </authorList>
    </citation>
    <scope>NUCLEOTIDE SEQUENCE [LARGE SCALE GENOMIC DNA]</scope>
    <source>
        <strain evidence="2 3">PWR1</strain>
    </source>
</reference>
<keyword evidence="3" id="KW-1185">Reference proteome</keyword>
<proteinExistence type="predicted"/>
<sequence>MGRPAWAARMTLNRWGMVSASLHALILAIGALFVLARPIPEPEEQGISVELVSPGPPLLAQADVPSPVPAPPSPNAPPTPPTPEPPAPTPPRNAPPEPPPPPPPPPPAP</sequence>
<dbReference type="Proteomes" id="UP000680815">
    <property type="component" value="Unassembled WGS sequence"/>
</dbReference>
<evidence type="ECO:0008006" key="4">
    <source>
        <dbReference type="Google" id="ProtNLM"/>
    </source>
</evidence>
<accession>A0ABS4B0W3</accession>
<organism evidence="2 3">
    <name type="scientific">Roseomonas nitratireducens</name>
    <dbReference type="NCBI Taxonomy" id="2820810"/>
    <lineage>
        <taxon>Bacteria</taxon>
        <taxon>Pseudomonadati</taxon>
        <taxon>Pseudomonadota</taxon>
        <taxon>Alphaproteobacteria</taxon>
        <taxon>Acetobacterales</taxon>
        <taxon>Roseomonadaceae</taxon>
        <taxon>Roseomonas</taxon>
    </lineage>
</organism>
<dbReference type="EMBL" id="JAGIYZ010000034">
    <property type="protein sequence ID" value="MBP0466676.1"/>
    <property type="molecule type" value="Genomic_DNA"/>
</dbReference>
<name>A0ABS4B0W3_9PROT</name>
<evidence type="ECO:0000256" key="1">
    <source>
        <dbReference type="SAM" id="MobiDB-lite"/>
    </source>
</evidence>
<evidence type="ECO:0000313" key="3">
    <source>
        <dbReference type="Proteomes" id="UP000680815"/>
    </source>
</evidence>